<dbReference type="InterPro" id="IPR050987">
    <property type="entry name" value="AtrR-like"/>
</dbReference>
<dbReference type="PROSITE" id="PS00463">
    <property type="entry name" value="ZN2_CY6_FUNGAL_1"/>
    <property type="match status" value="1"/>
</dbReference>
<dbReference type="GO" id="GO:0003677">
    <property type="term" value="F:DNA binding"/>
    <property type="evidence" value="ECO:0007669"/>
    <property type="project" value="InterPro"/>
</dbReference>
<dbReference type="InterPro" id="IPR036864">
    <property type="entry name" value="Zn2-C6_fun-type_DNA-bd_sf"/>
</dbReference>
<dbReference type="InterPro" id="IPR007219">
    <property type="entry name" value="XnlR_reg_dom"/>
</dbReference>
<dbReference type="CDD" id="cd00067">
    <property type="entry name" value="GAL4"/>
    <property type="match status" value="1"/>
</dbReference>
<dbReference type="AlphaFoldDB" id="A0AAQ3RCT2"/>
<dbReference type="Gene3D" id="4.10.240.10">
    <property type="entry name" value="Zn(2)-C6 fungal-type DNA-binding domain"/>
    <property type="match status" value="1"/>
</dbReference>
<dbReference type="Pfam" id="PF00172">
    <property type="entry name" value="Zn_clus"/>
    <property type="match status" value="1"/>
</dbReference>
<feature type="domain" description="Zn(2)-C6 fungal-type" evidence="4">
    <location>
        <begin position="49"/>
        <end position="79"/>
    </location>
</feature>
<dbReference type="PANTHER" id="PTHR46910">
    <property type="entry name" value="TRANSCRIPTION FACTOR PDR1"/>
    <property type="match status" value="1"/>
</dbReference>
<evidence type="ECO:0000256" key="1">
    <source>
        <dbReference type="ARBA" id="ARBA00022723"/>
    </source>
</evidence>
<evidence type="ECO:0000313" key="6">
    <source>
        <dbReference type="Proteomes" id="UP001303373"/>
    </source>
</evidence>
<keyword evidence="2" id="KW-0539">Nucleus</keyword>
<name>A0AAQ3RCT2_9PEZI</name>
<evidence type="ECO:0000259" key="4">
    <source>
        <dbReference type="PROSITE" id="PS50048"/>
    </source>
</evidence>
<protein>
    <recommendedName>
        <fullName evidence="4">Zn(2)-C6 fungal-type domain-containing protein</fullName>
    </recommendedName>
</protein>
<dbReference type="GO" id="GO:0000981">
    <property type="term" value="F:DNA-binding transcription factor activity, RNA polymerase II-specific"/>
    <property type="evidence" value="ECO:0007669"/>
    <property type="project" value="InterPro"/>
</dbReference>
<dbReference type="InterPro" id="IPR001138">
    <property type="entry name" value="Zn2Cys6_DnaBD"/>
</dbReference>
<gene>
    <name evidence="5" type="ORF">R9X50_00449800</name>
</gene>
<feature type="region of interest" description="Disordered" evidence="3">
    <location>
        <begin position="659"/>
        <end position="772"/>
    </location>
</feature>
<dbReference type="GO" id="GO:0006351">
    <property type="term" value="P:DNA-templated transcription"/>
    <property type="evidence" value="ECO:0007669"/>
    <property type="project" value="InterPro"/>
</dbReference>
<keyword evidence="1" id="KW-0479">Metal-binding</keyword>
<accession>A0AAQ3RCT2</accession>
<proteinExistence type="predicted"/>
<dbReference type="CDD" id="cd12148">
    <property type="entry name" value="fungal_TF_MHR"/>
    <property type="match status" value="1"/>
</dbReference>
<dbReference type="Pfam" id="PF04082">
    <property type="entry name" value="Fungal_trans"/>
    <property type="match status" value="1"/>
</dbReference>
<sequence>MPSPVLPGKRPPADVEVDFANKTPRLEAPEDFAGAQRRKAAGSSRTGQACDRCKVRKIRCDARPGGCSPCAQNQTECKTTDRITGRATSRGHTENLENQITNLKLYMIELQAQLKENGIEPRPQPAIGETFATASATQFPSFGQSNTHPPLPTNDAQAAQEQRLPEFRPGCIGDNYLGVSSENSFLSPIEGTSLALFGTKIDLAEFIQPESDPSAQATSYPTFLRYAFGKSTPPVAIPQLPDHDACKTFADWYFRSVTAFAPIIHRPDMFRLLDEIFIEGYQPTPAETVMVHLMLAMMHFQMSARNGDEQGRDTYLLHYHYCLGFIPTLIESHKLEDLQALTLICSQLRSHQRPGAAWMFTNMVLGIAIESGLHRSARAWESSTFTAHEIEMRKRVFWTLFMFHVALSGKLGRPIPLRSKDIDIEFPEPVHDIMPGESNVPKWRKCSFRAGIQGFKLLKILMEVHSSIYSIRATNGIYEVKVRQIEKDLEAFQAQLPIELSMGRETQEEDRVTALYLRMSVAECQLLLHHPSLCRSTSSQTWTNNLDICLDASATMLSCGSQLKALKGLDTTWYYATTFLAAIFTTLFIYTQRHDQITSGDFQKLKADMDQWLDVLVDVGSLLGTGPRLSNTVRNTIDHSLDTLNKHIAAKTASAAVASTEQMTNDGAATAQPKQEQSWENGGYYNGYTNGAAQDTTNESMTANGNAPGLEPRNYSTESSVHLEQTPSQQYATPTRFSYQDPHPESIQQYSAAGNSGAFDTPSYSTDDVKPSMERSIEAQLNALAPQSQQQLPTAQPPHGHLQPQGASFMNGYSNPVQTQGGFQTGNMAPFTQPGGPAAWRDFATNMATNVGVGGVGFMAATAPMFPSTETSHVNHGVVIGGMQMPADGQQSWPQIQYDMNGGPVNGQ</sequence>
<dbReference type="PANTHER" id="PTHR46910:SF4">
    <property type="entry name" value="ZN(2)-C6 FUNGAL-TYPE DOMAIN-CONTAINING PROTEIN"/>
    <property type="match status" value="1"/>
</dbReference>
<evidence type="ECO:0000256" key="2">
    <source>
        <dbReference type="ARBA" id="ARBA00023242"/>
    </source>
</evidence>
<feature type="region of interest" description="Disordered" evidence="3">
    <location>
        <begin position="22"/>
        <end position="46"/>
    </location>
</feature>
<feature type="compositionally biased region" description="Polar residues" evidence="3">
    <location>
        <begin position="714"/>
        <end position="738"/>
    </location>
</feature>
<dbReference type="EMBL" id="CP138585">
    <property type="protein sequence ID" value="WPH01648.1"/>
    <property type="molecule type" value="Genomic_DNA"/>
</dbReference>
<dbReference type="SMART" id="SM00906">
    <property type="entry name" value="Fungal_trans"/>
    <property type="match status" value="1"/>
</dbReference>
<reference evidence="5 6" key="1">
    <citation type="submission" date="2023-11" db="EMBL/GenBank/DDBJ databases">
        <title>An acidophilic fungus is an integral part of prey digestion in a carnivorous sundew plant.</title>
        <authorList>
            <person name="Tsai I.J."/>
        </authorList>
    </citation>
    <scope>NUCLEOTIDE SEQUENCE [LARGE SCALE GENOMIC DNA]</scope>
    <source>
        <strain evidence="5">169a</strain>
    </source>
</reference>
<feature type="compositionally biased region" description="Low complexity" evidence="3">
    <location>
        <begin position="681"/>
        <end position="691"/>
    </location>
</feature>
<dbReference type="SUPFAM" id="SSF57701">
    <property type="entry name" value="Zn2/Cys6 DNA-binding domain"/>
    <property type="match status" value="1"/>
</dbReference>
<evidence type="ECO:0000256" key="3">
    <source>
        <dbReference type="SAM" id="MobiDB-lite"/>
    </source>
</evidence>
<evidence type="ECO:0000313" key="5">
    <source>
        <dbReference type="EMBL" id="WPH01648.1"/>
    </source>
</evidence>
<dbReference type="GO" id="GO:0008270">
    <property type="term" value="F:zinc ion binding"/>
    <property type="evidence" value="ECO:0007669"/>
    <property type="project" value="InterPro"/>
</dbReference>
<keyword evidence="6" id="KW-1185">Reference proteome</keyword>
<dbReference type="PROSITE" id="PS50048">
    <property type="entry name" value="ZN2_CY6_FUNGAL_2"/>
    <property type="match status" value="1"/>
</dbReference>
<feature type="compositionally biased region" description="Polar residues" evidence="3">
    <location>
        <begin position="661"/>
        <end position="680"/>
    </location>
</feature>
<feature type="compositionally biased region" description="Polar residues" evidence="3">
    <location>
        <begin position="692"/>
        <end position="705"/>
    </location>
</feature>
<dbReference type="SMART" id="SM00066">
    <property type="entry name" value="GAL4"/>
    <property type="match status" value="1"/>
</dbReference>
<dbReference type="Proteomes" id="UP001303373">
    <property type="component" value="Chromosome 6"/>
</dbReference>
<organism evidence="5 6">
    <name type="scientific">Acrodontium crateriforme</name>
    <dbReference type="NCBI Taxonomy" id="150365"/>
    <lineage>
        <taxon>Eukaryota</taxon>
        <taxon>Fungi</taxon>
        <taxon>Dikarya</taxon>
        <taxon>Ascomycota</taxon>
        <taxon>Pezizomycotina</taxon>
        <taxon>Dothideomycetes</taxon>
        <taxon>Dothideomycetidae</taxon>
        <taxon>Mycosphaerellales</taxon>
        <taxon>Teratosphaeriaceae</taxon>
        <taxon>Acrodontium</taxon>
    </lineage>
</organism>